<evidence type="ECO:0000256" key="1">
    <source>
        <dbReference type="SAM" id="SignalP"/>
    </source>
</evidence>
<keyword evidence="3" id="KW-1185">Reference proteome</keyword>
<feature type="signal peptide" evidence="1">
    <location>
        <begin position="1"/>
        <end position="28"/>
    </location>
</feature>
<dbReference type="AlphaFoldDB" id="A0A8J2KJB0"/>
<name>A0A8J2KJB0_9HEXA</name>
<comment type="caution">
    <text evidence="2">The sequence shown here is derived from an EMBL/GenBank/DDBJ whole genome shotgun (WGS) entry which is preliminary data.</text>
</comment>
<feature type="chain" id="PRO_5035199857" evidence="1">
    <location>
        <begin position="29"/>
        <end position="141"/>
    </location>
</feature>
<keyword evidence="1" id="KW-0732">Signal</keyword>
<sequence>MVRRRLAVISIILGSICLLLCEIPGSESRNRTTVVKLLGIGNDHNSKDDTAHKHAPKGVMEEFEILLKGVSTSVEKEVDVVLDAMYRELDQTFGKSRKRKNDPLKLDQEINVANWKQMKDIPDEDIIATIIDGYNCVISQQ</sequence>
<gene>
    <name evidence="2" type="ORF">AFUS01_LOCUS28648</name>
</gene>
<reference evidence="2" key="1">
    <citation type="submission" date="2021-06" db="EMBL/GenBank/DDBJ databases">
        <authorList>
            <person name="Hodson N. C."/>
            <person name="Mongue J. A."/>
            <person name="Jaron S. K."/>
        </authorList>
    </citation>
    <scope>NUCLEOTIDE SEQUENCE</scope>
</reference>
<accession>A0A8J2KJB0</accession>
<dbReference type="Proteomes" id="UP000708208">
    <property type="component" value="Unassembled WGS sequence"/>
</dbReference>
<organism evidence="2 3">
    <name type="scientific">Allacma fusca</name>
    <dbReference type="NCBI Taxonomy" id="39272"/>
    <lineage>
        <taxon>Eukaryota</taxon>
        <taxon>Metazoa</taxon>
        <taxon>Ecdysozoa</taxon>
        <taxon>Arthropoda</taxon>
        <taxon>Hexapoda</taxon>
        <taxon>Collembola</taxon>
        <taxon>Symphypleona</taxon>
        <taxon>Sminthuridae</taxon>
        <taxon>Allacma</taxon>
    </lineage>
</organism>
<dbReference type="EMBL" id="CAJVCH010411904">
    <property type="protein sequence ID" value="CAG7818123.1"/>
    <property type="molecule type" value="Genomic_DNA"/>
</dbReference>
<protein>
    <submittedName>
        <fullName evidence="2">Uncharacterized protein</fullName>
    </submittedName>
</protein>
<proteinExistence type="predicted"/>
<evidence type="ECO:0000313" key="3">
    <source>
        <dbReference type="Proteomes" id="UP000708208"/>
    </source>
</evidence>
<evidence type="ECO:0000313" key="2">
    <source>
        <dbReference type="EMBL" id="CAG7818123.1"/>
    </source>
</evidence>